<gene>
    <name evidence="2" type="ORF">DUNSADRAFT_1186</name>
</gene>
<comment type="caution">
    <text evidence="2">The sequence shown here is derived from an EMBL/GenBank/DDBJ whole genome shotgun (WGS) entry which is preliminary data.</text>
</comment>
<dbReference type="EMBL" id="MU070570">
    <property type="protein sequence ID" value="KAF5827183.1"/>
    <property type="molecule type" value="Genomic_DNA"/>
</dbReference>
<accession>A0ABQ7FXW3</accession>
<feature type="region of interest" description="Disordered" evidence="1">
    <location>
        <begin position="1"/>
        <end position="28"/>
    </location>
</feature>
<proteinExistence type="predicted"/>
<organism evidence="2 3">
    <name type="scientific">Dunaliella salina</name>
    <name type="common">Green alga</name>
    <name type="synonym">Protococcus salinus</name>
    <dbReference type="NCBI Taxonomy" id="3046"/>
    <lineage>
        <taxon>Eukaryota</taxon>
        <taxon>Viridiplantae</taxon>
        <taxon>Chlorophyta</taxon>
        <taxon>core chlorophytes</taxon>
        <taxon>Chlorophyceae</taxon>
        <taxon>CS clade</taxon>
        <taxon>Chlamydomonadales</taxon>
        <taxon>Dunaliellaceae</taxon>
        <taxon>Dunaliella</taxon>
    </lineage>
</organism>
<dbReference type="Gene3D" id="2.60.120.260">
    <property type="entry name" value="Galactose-binding domain-like"/>
    <property type="match status" value="1"/>
</dbReference>
<protein>
    <recommendedName>
        <fullName evidence="4">F5/8 type C domain-containing protein</fullName>
    </recommendedName>
</protein>
<evidence type="ECO:0000313" key="2">
    <source>
        <dbReference type="EMBL" id="KAF5827183.1"/>
    </source>
</evidence>
<evidence type="ECO:0000313" key="3">
    <source>
        <dbReference type="Proteomes" id="UP000815325"/>
    </source>
</evidence>
<name>A0ABQ7FXW3_DUNSA</name>
<reference evidence="2" key="1">
    <citation type="submission" date="2017-08" db="EMBL/GenBank/DDBJ databases">
        <authorList>
            <person name="Polle J.E."/>
            <person name="Barry K."/>
            <person name="Cushman J."/>
            <person name="Schmutz J."/>
            <person name="Tran D."/>
            <person name="Hathwaick L.T."/>
            <person name="Yim W.C."/>
            <person name="Jenkins J."/>
            <person name="Mckie-Krisberg Z.M."/>
            <person name="Prochnik S."/>
            <person name="Lindquist E."/>
            <person name="Dockter R.B."/>
            <person name="Adam C."/>
            <person name="Molina H."/>
            <person name="Bunkerborg J."/>
            <person name="Jin E."/>
            <person name="Buchheim M."/>
            <person name="Magnuson J."/>
        </authorList>
    </citation>
    <scope>NUCLEOTIDE SEQUENCE</scope>
    <source>
        <strain evidence="2">CCAP 19/18</strain>
    </source>
</reference>
<evidence type="ECO:0008006" key="4">
    <source>
        <dbReference type="Google" id="ProtNLM"/>
    </source>
</evidence>
<evidence type="ECO:0000256" key="1">
    <source>
        <dbReference type="SAM" id="MobiDB-lite"/>
    </source>
</evidence>
<keyword evidence="3" id="KW-1185">Reference proteome</keyword>
<sequence length="1024" mass="113989">MGCSQSTAKVEAPTPRGSPGIAQDSSHKSIHEHPKWIMLMDWTGWHEVDQFGWPQPALAELVGHNGRSKLSGVERPHNYQVSISFPGADFDKGSGGQYAALSDHTGKHLASSGTEMAEAIQSWLTEGWLDGDEQRGLDHIFVCSKNLRFCEGSIKAKDFRIGQPKKESSEADDGVAILNENWAMYLRESFLEANVVIFVINEDWLDSIPCNQEFEALITRKRRLQGTQQKNAIIFVDITNERFNQRWGGKLPQFKEGLTYEAGKYFDVFNYTYNVQANPEQKLHVQQDLVNVVAKYSTKFPPAPSRVYKDLMPDAKVVKWPNWLFFRSLEGTNGWEPLLDEYQEGDGSFDNKEPLVFNVPKSFPSRRFRLRLMGVAGDTFQEGFKFMCRAPLLTDASTGQNIMAEGKGFWKTPGERNPGLRPLGFSHWVGPKQYSWLEWLIPDSEPPAVVTSADIRVNARNWVLEALPASVWPSNSGILRDGYNFLGFDDPHVHASKDTALKEPRWLALHSLGEASSLSADCTYALPASTPACRAFRLRLLGASEPSSDRLAASLQLKADFPEGLYPISGGEVTGSGGNADLEDAPPAYAFDGDEQNRWVDINGGGIGNTSWLAYEHTEPVMVLEYTITSQVYALSSYHSHLNGAPRDWTLKACKENGEWEEIDRQSHNYFSGFRQTRKFVVARPTIAKKYMLEFTAVAAGCASRSIQVGDVDLLANLPGRNAPLRQSQVVVLASACNSVCPATAYAAPCGSPAAEYGVSWPNPDLLQISLPAHLGYGSGPPVGVLRGGKLGWVLGQDRVTNWYDHPLEITMEPRVQEDADAPVVTTNMLVVRPRKDVIVADNVHQIVFRQAYPGRECELLYEHTRPVTIKAYGMRSCPNYNRGDPRTWVLEAETAPGNWEEIHRVTSFHFADRGAPVLFQLPENTATASRYRLIVLEMKAMVGLLHLGDFVLYAFMNEGQEAASDMVHIHFREAAHVTMKVKMREGQGGLVKPSSYMVCPLSGDEFEKASPRAWVLEGLTSEY</sequence>
<dbReference type="Proteomes" id="UP000815325">
    <property type="component" value="Unassembled WGS sequence"/>
</dbReference>